<dbReference type="Gene3D" id="3.40.50.1110">
    <property type="entry name" value="SGNH hydrolase"/>
    <property type="match status" value="1"/>
</dbReference>
<gene>
    <name evidence="4" type="ORF">Taro_036617</name>
</gene>
<keyword evidence="3" id="KW-1133">Transmembrane helix</keyword>
<accession>A0A843WAB4</accession>
<dbReference type="PANTHER" id="PTHR45642:SF95">
    <property type="entry name" value="GDSL-LIKE LIPASE_ACYLHYDROLASE FAMILY PROTEIN, EXPRESSED"/>
    <property type="match status" value="1"/>
</dbReference>
<dbReference type="PANTHER" id="PTHR45642">
    <property type="entry name" value="GDSL ESTERASE/LIPASE EXL3"/>
    <property type="match status" value="1"/>
</dbReference>
<feature type="compositionally biased region" description="Basic residues" evidence="2">
    <location>
        <begin position="16"/>
        <end position="29"/>
    </location>
</feature>
<dbReference type="InterPro" id="IPR036514">
    <property type="entry name" value="SGNH_hydro_sf"/>
</dbReference>
<keyword evidence="3" id="KW-0812">Transmembrane</keyword>
<dbReference type="GO" id="GO:0016788">
    <property type="term" value="F:hydrolase activity, acting on ester bonds"/>
    <property type="evidence" value="ECO:0007669"/>
    <property type="project" value="InterPro"/>
</dbReference>
<evidence type="ECO:0000256" key="3">
    <source>
        <dbReference type="SAM" id="Phobius"/>
    </source>
</evidence>
<keyword evidence="5" id="KW-1185">Reference proteome</keyword>
<evidence type="ECO:0008006" key="6">
    <source>
        <dbReference type="Google" id="ProtNLM"/>
    </source>
</evidence>
<dbReference type="InterPro" id="IPR001087">
    <property type="entry name" value="GDSL"/>
</dbReference>
<feature type="region of interest" description="Disordered" evidence="2">
    <location>
        <begin position="1"/>
        <end position="34"/>
    </location>
</feature>
<name>A0A843WAB4_COLES</name>
<proteinExistence type="inferred from homology"/>
<evidence type="ECO:0000256" key="2">
    <source>
        <dbReference type="SAM" id="MobiDB-lite"/>
    </source>
</evidence>
<reference evidence="4" key="1">
    <citation type="submission" date="2017-07" db="EMBL/GenBank/DDBJ databases">
        <title>Taro Niue Genome Assembly and Annotation.</title>
        <authorList>
            <person name="Atibalentja N."/>
            <person name="Keating K."/>
            <person name="Fields C.J."/>
        </authorList>
    </citation>
    <scope>NUCLEOTIDE SEQUENCE</scope>
    <source>
        <strain evidence="4">Niue_2</strain>
        <tissue evidence="4">Leaf</tissue>
    </source>
</reference>
<comment type="similarity">
    <text evidence="1">Belongs to the 'GDSL' lipolytic enzyme family.</text>
</comment>
<dbReference type="Proteomes" id="UP000652761">
    <property type="component" value="Unassembled WGS sequence"/>
</dbReference>
<sequence length="435" mass="46858">MDDVFKRGKGHDVGMHHRSIKERRKKRKLTSNSGAKCQTLKEDMGIHIIPERGVLVLSSTLFFFLVFQSQLLLLLALSSPTNSSSPQVPALIVFGDSIVDPGNNNYIKTIVKCNFPPYGQDFAGGVPTGRFCNGKIPSDFLAAKLGVKEYLPAYVGVELSPEDILTGVSFASGGAGYDPLTAKLVSVISMSDQLELLKEYKQKMIAVAGEKKAAAILSEALYGVCCGTDDIANTYFGTPFRITHYDIPSYVDLMVDSATSFLEDLIKLGARKIAFVGLPPIGCVPSQRTLAGGIARDWFSLRRKVGLVRIKTKVDGLGVVCVSHTSDRTIHDGLGTPKRPSVEPKRWFRGKGRSPPGVDSALGERARAGSAAGFIAMDRSPAEEDGVPVLAEFLPDRPISRAPVYPPEVGQPIAHDIAELEGPRVLRGGRGPPSI</sequence>
<dbReference type="CDD" id="cd01837">
    <property type="entry name" value="SGNH_plant_lipase_like"/>
    <property type="match status" value="1"/>
</dbReference>
<evidence type="ECO:0000313" key="4">
    <source>
        <dbReference type="EMBL" id="MQM03828.1"/>
    </source>
</evidence>
<dbReference type="AlphaFoldDB" id="A0A843WAB4"/>
<feature type="compositionally biased region" description="Basic and acidic residues" evidence="2">
    <location>
        <begin position="1"/>
        <end position="15"/>
    </location>
</feature>
<dbReference type="InterPro" id="IPR050592">
    <property type="entry name" value="GDSL_lipolytic_enzyme"/>
</dbReference>
<comment type="caution">
    <text evidence="4">The sequence shown here is derived from an EMBL/GenBank/DDBJ whole genome shotgun (WGS) entry which is preliminary data.</text>
</comment>
<evidence type="ECO:0000256" key="1">
    <source>
        <dbReference type="ARBA" id="ARBA00008668"/>
    </source>
</evidence>
<feature type="transmembrane region" description="Helical" evidence="3">
    <location>
        <begin position="54"/>
        <end position="77"/>
    </location>
</feature>
<protein>
    <recommendedName>
        <fullName evidence="6">GDSL esterase/lipase EXL3</fullName>
    </recommendedName>
</protein>
<dbReference type="OrthoDB" id="1600564at2759"/>
<dbReference type="InterPro" id="IPR035669">
    <property type="entry name" value="SGNH_plant_lipase-like"/>
</dbReference>
<dbReference type="EMBL" id="NMUH01003103">
    <property type="protein sequence ID" value="MQM03828.1"/>
    <property type="molecule type" value="Genomic_DNA"/>
</dbReference>
<organism evidence="4 5">
    <name type="scientific">Colocasia esculenta</name>
    <name type="common">Wild taro</name>
    <name type="synonym">Arum esculentum</name>
    <dbReference type="NCBI Taxonomy" id="4460"/>
    <lineage>
        <taxon>Eukaryota</taxon>
        <taxon>Viridiplantae</taxon>
        <taxon>Streptophyta</taxon>
        <taxon>Embryophyta</taxon>
        <taxon>Tracheophyta</taxon>
        <taxon>Spermatophyta</taxon>
        <taxon>Magnoliopsida</taxon>
        <taxon>Liliopsida</taxon>
        <taxon>Araceae</taxon>
        <taxon>Aroideae</taxon>
        <taxon>Colocasieae</taxon>
        <taxon>Colocasia</taxon>
    </lineage>
</organism>
<keyword evidence="3" id="KW-0472">Membrane</keyword>
<evidence type="ECO:0000313" key="5">
    <source>
        <dbReference type="Proteomes" id="UP000652761"/>
    </source>
</evidence>
<dbReference type="Pfam" id="PF00657">
    <property type="entry name" value="Lipase_GDSL"/>
    <property type="match status" value="1"/>
</dbReference>